<accession>A0AAW1GKY1</accession>
<dbReference type="EMBL" id="JBDFQZ010000014">
    <property type="protein sequence ID" value="KAK9665475.1"/>
    <property type="molecule type" value="Genomic_DNA"/>
</dbReference>
<sequence>MFSSKRIPKLRIPAIVYPESRNPYSLPEGQIFSSSNRDVFYRSVPVSVSWSTSCDVCVKCSYGFHFRALTMQHFPWEKAAPAVYKPRFSLDYNSTKNWFPVDALRDGARFLGDNYSMYVIASQFPGCRPNSVYFTDDVQDADMKLLFSHQFTCHREIGIFHLDNNMIERIECPLPTASRLPPPIWINPTI</sequence>
<dbReference type="AlphaFoldDB" id="A0AAW1GKY1"/>
<dbReference type="Pfam" id="PF03478">
    <property type="entry name" value="Beta-prop_KIB1-4"/>
    <property type="match status" value="1"/>
</dbReference>
<keyword evidence="3" id="KW-1185">Reference proteome</keyword>
<dbReference type="PANTHER" id="PTHR44586">
    <property type="entry name" value="F-BOX DOMAIN CONTAINING PROTEIN, EXPRESSED"/>
    <property type="match status" value="1"/>
</dbReference>
<feature type="domain" description="KIB1-4 beta-propeller" evidence="1">
    <location>
        <begin position="90"/>
        <end position="147"/>
    </location>
</feature>
<protein>
    <recommendedName>
        <fullName evidence="1">KIB1-4 beta-propeller domain-containing protein</fullName>
    </recommendedName>
</protein>
<evidence type="ECO:0000313" key="2">
    <source>
        <dbReference type="EMBL" id="KAK9665475.1"/>
    </source>
</evidence>
<evidence type="ECO:0000313" key="3">
    <source>
        <dbReference type="Proteomes" id="UP001443914"/>
    </source>
</evidence>
<comment type="caution">
    <text evidence="2">The sequence shown here is derived from an EMBL/GenBank/DDBJ whole genome shotgun (WGS) entry which is preliminary data.</text>
</comment>
<dbReference type="PANTHER" id="PTHR44586:SF25">
    <property type="entry name" value="(WILD MALAYSIAN BANANA) HYPOTHETICAL PROTEIN"/>
    <property type="match status" value="1"/>
</dbReference>
<gene>
    <name evidence="2" type="ORF">RND81_14G114400</name>
</gene>
<evidence type="ECO:0000259" key="1">
    <source>
        <dbReference type="Pfam" id="PF03478"/>
    </source>
</evidence>
<dbReference type="InterPro" id="IPR005174">
    <property type="entry name" value="KIB1-4_b-propeller"/>
</dbReference>
<organism evidence="2 3">
    <name type="scientific">Saponaria officinalis</name>
    <name type="common">Common soapwort</name>
    <name type="synonym">Lychnis saponaria</name>
    <dbReference type="NCBI Taxonomy" id="3572"/>
    <lineage>
        <taxon>Eukaryota</taxon>
        <taxon>Viridiplantae</taxon>
        <taxon>Streptophyta</taxon>
        <taxon>Embryophyta</taxon>
        <taxon>Tracheophyta</taxon>
        <taxon>Spermatophyta</taxon>
        <taxon>Magnoliopsida</taxon>
        <taxon>eudicotyledons</taxon>
        <taxon>Gunneridae</taxon>
        <taxon>Pentapetalae</taxon>
        <taxon>Caryophyllales</taxon>
        <taxon>Caryophyllaceae</taxon>
        <taxon>Caryophylleae</taxon>
        <taxon>Saponaria</taxon>
    </lineage>
</organism>
<proteinExistence type="predicted"/>
<reference evidence="2" key="1">
    <citation type="submission" date="2024-03" db="EMBL/GenBank/DDBJ databases">
        <title>WGS assembly of Saponaria officinalis var. Norfolk2.</title>
        <authorList>
            <person name="Jenkins J."/>
            <person name="Shu S."/>
            <person name="Grimwood J."/>
            <person name="Barry K."/>
            <person name="Goodstein D."/>
            <person name="Schmutz J."/>
            <person name="Leebens-Mack J."/>
            <person name="Osbourn A."/>
        </authorList>
    </citation>
    <scope>NUCLEOTIDE SEQUENCE [LARGE SCALE GENOMIC DNA]</scope>
    <source>
        <strain evidence="2">JIC</strain>
    </source>
</reference>
<dbReference type="Proteomes" id="UP001443914">
    <property type="component" value="Unassembled WGS sequence"/>
</dbReference>
<name>A0AAW1GKY1_SAPOF</name>